<dbReference type="Proteomes" id="UP000054477">
    <property type="component" value="Unassembled WGS sequence"/>
</dbReference>
<proteinExistence type="inferred from homology"/>
<dbReference type="HOGENOM" id="CLU_022876_1_0_1"/>
<evidence type="ECO:0000313" key="6">
    <source>
        <dbReference type="Proteomes" id="UP000054477"/>
    </source>
</evidence>
<organism evidence="5 6">
    <name type="scientific">Laccaria amethystina LaAM-08-1</name>
    <dbReference type="NCBI Taxonomy" id="1095629"/>
    <lineage>
        <taxon>Eukaryota</taxon>
        <taxon>Fungi</taxon>
        <taxon>Dikarya</taxon>
        <taxon>Basidiomycota</taxon>
        <taxon>Agaricomycotina</taxon>
        <taxon>Agaricomycetes</taxon>
        <taxon>Agaricomycetidae</taxon>
        <taxon>Agaricales</taxon>
        <taxon>Agaricineae</taxon>
        <taxon>Hydnangiaceae</taxon>
        <taxon>Laccaria</taxon>
    </lineage>
</organism>
<name>A0A0C9X4S6_9AGAR</name>
<protein>
    <recommendedName>
        <fullName evidence="7">Nop52-domain-containing protein</fullName>
    </recommendedName>
</protein>
<keyword evidence="6" id="KW-1185">Reference proteome</keyword>
<gene>
    <name evidence="5" type="ORF">K443DRAFT_199276</name>
</gene>
<comment type="similarity">
    <text evidence="2">Belongs to the RRP1 family.</text>
</comment>
<dbReference type="GO" id="GO:0006364">
    <property type="term" value="P:rRNA processing"/>
    <property type="evidence" value="ECO:0007669"/>
    <property type="project" value="UniProtKB-KW"/>
</dbReference>
<accession>A0A0C9X4S6</accession>
<dbReference type="PANTHER" id="PTHR13026">
    <property type="entry name" value="NNP-1 PROTEIN NOVEL NUCLEAR PROTEIN 1 NOP52"/>
    <property type="match status" value="1"/>
</dbReference>
<dbReference type="GO" id="GO:0005634">
    <property type="term" value="C:nucleus"/>
    <property type="evidence" value="ECO:0007669"/>
    <property type="project" value="UniProtKB-SubCell"/>
</dbReference>
<dbReference type="InterPro" id="IPR010301">
    <property type="entry name" value="RRP1"/>
</dbReference>
<dbReference type="GO" id="GO:0030688">
    <property type="term" value="C:preribosome, small subunit precursor"/>
    <property type="evidence" value="ECO:0007669"/>
    <property type="project" value="InterPro"/>
</dbReference>
<evidence type="ECO:0008006" key="7">
    <source>
        <dbReference type="Google" id="ProtNLM"/>
    </source>
</evidence>
<dbReference type="PANTHER" id="PTHR13026:SF0">
    <property type="entry name" value="RIBOSOMAL RNA PROCESSING 1B"/>
    <property type="match status" value="1"/>
</dbReference>
<evidence type="ECO:0000256" key="1">
    <source>
        <dbReference type="ARBA" id="ARBA00004123"/>
    </source>
</evidence>
<reference evidence="6" key="2">
    <citation type="submission" date="2015-01" db="EMBL/GenBank/DDBJ databases">
        <title>Evolutionary Origins and Diversification of the Mycorrhizal Mutualists.</title>
        <authorList>
            <consortium name="DOE Joint Genome Institute"/>
            <consortium name="Mycorrhizal Genomics Consortium"/>
            <person name="Kohler A."/>
            <person name="Kuo A."/>
            <person name="Nagy L.G."/>
            <person name="Floudas D."/>
            <person name="Copeland A."/>
            <person name="Barry K.W."/>
            <person name="Cichocki N."/>
            <person name="Veneault-Fourrey C."/>
            <person name="LaButti K."/>
            <person name="Lindquist E.A."/>
            <person name="Lipzen A."/>
            <person name="Lundell T."/>
            <person name="Morin E."/>
            <person name="Murat C."/>
            <person name="Riley R."/>
            <person name="Ohm R."/>
            <person name="Sun H."/>
            <person name="Tunlid A."/>
            <person name="Henrissat B."/>
            <person name="Grigoriev I.V."/>
            <person name="Hibbett D.S."/>
            <person name="Martin F."/>
        </authorList>
    </citation>
    <scope>NUCLEOTIDE SEQUENCE [LARGE SCALE GENOMIC DNA]</scope>
    <source>
        <strain evidence="6">LaAM-08-1</strain>
    </source>
</reference>
<dbReference type="OrthoDB" id="2019504at2759"/>
<sequence>MSTATSSTPPLGKYLASTDKKTRDKAIKNLSVFLSDSTRDVISKPDMDKLWKGIFYCFWMSDKPLVQQALASELAEIVLTITSFPSSLFFLRGFWETTVREWNGIDRLRIDKYYMLVRRFVNATFRLLIRTEWDQTSCDEYNNILVKEGGPLCPTDIKVPASLVYHLSDIYVEELDKVMGRADSSTPHPLPAPLGTLLDPFIMFSARTPSSVTYERINSALFEPLLSALSPPSSKDQSPSAKRIKLDTDPATFPHLLKNACFKNPKLEGNVAGVELNKNLLRRVFEVASRLETRDSNRRKMYALWKEGIDDKDAHDE</sequence>
<comment type="subcellular location">
    <subcellularLocation>
        <location evidence="1">Nucleus</location>
    </subcellularLocation>
</comment>
<dbReference type="STRING" id="1095629.A0A0C9X4S6"/>
<evidence type="ECO:0000313" key="5">
    <source>
        <dbReference type="EMBL" id="KIK07195.1"/>
    </source>
</evidence>
<evidence type="ECO:0000256" key="2">
    <source>
        <dbReference type="ARBA" id="ARBA00006374"/>
    </source>
</evidence>
<evidence type="ECO:0000256" key="4">
    <source>
        <dbReference type="ARBA" id="ARBA00023242"/>
    </source>
</evidence>
<dbReference type="EMBL" id="KN838548">
    <property type="protein sequence ID" value="KIK07195.1"/>
    <property type="molecule type" value="Genomic_DNA"/>
</dbReference>
<evidence type="ECO:0000256" key="3">
    <source>
        <dbReference type="ARBA" id="ARBA00022552"/>
    </source>
</evidence>
<reference evidence="5 6" key="1">
    <citation type="submission" date="2014-04" db="EMBL/GenBank/DDBJ databases">
        <authorList>
            <consortium name="DOE Joint Genome Institute"/>
            <person name="Kuo A."/>
            <person name="Kohler A."/>
            <person name="Nagy L.G."/>
            <person name="Floudas D."/>
            <person name="Copeland A."/>
            <person name="Barry K.W."/>
            <person name="Cichocki N."/>
            <person name="Veneault-Fourrey C."/>
            <person name="LaButti K."/>
            <person name="Lindquist E.A."/>
            <person name="Lipzen A."/>
            <person name="Lundell T."/>
            <person name="Morin E."/>
            <person name="Murat C."/>
            <person name="Sun H."/>
            <person name="Tunlid A."/>
            <person name="Henrissat B."/>
            <person name="Grigoriev I.V."/>
            <person name="Hibbett D.S."/>
            <person name="Martin F."/>
            <person name="Nordberg H.P."/>
            <person name="Cantor M.N."/>
            <person name="Hua S.X."/>
        </authorList>
    </citation>
    <scope>NUCLEOTIDE SEQUENCE [LARGE SCALE GENOMIC DNA]</scope>
    <source>
        <strain evidence="5 6">LaAM-08-1</strain>
    </source>
</reference>
<keyword evidence="4" id="KW-0539">Nucleus</keyword>
<keyword evidence="3" id="KW-0698">rRNA processing</keyword>
<dbReference type="AlphaFoldDB" id="A0A0C9X4S6"/>
<dbReference type="Pfam" id="PF05997">
    <property type="entry name" value="Nop52"/>
    <property type="match status" value="1"/>
</dbReference>